<keyword evidence="5 7" id="KW-1133">Transmembrane helix</keyword>
<keyword evidence="4 7" id="KW-0812">Transmembrane</keyword>
<evidence type="ECO:0000256" key="1">
    <source>
        <dbReference type="ARBA" id="ARBA00004651"/>
    </source>
</evidence>
<evidence type="ECO:0000256" key="6">
    <source>
        <dbReference type="ARBA" id="ARBA00023136"/>
    </source>
</evidence>
<protein>
    <submittedName>
        <fullName evidence="9">Acyltransferase</fullName>
    </submittedName>
</protein>
<feature type="transmembrane region" description="Helical" evidence="7">
    <location>
        <begin position="48"/>
        <end position="66"/>
    </location>
</feature>
<evidence type="ECO:0000259" key="8">
    <source>
        <dbReference type="Pfam" id="PF01757"/>
    </source>
</evidence>
<dbReference type="GO" id="GO:0016746">
    <property type="term" value="F:acyltransferase activity"/>
    <property type="evidence" value="ECO:0007669"/>
    <property type="project" value="UniProtKB-KW"/>
</dbReference>
<keyword evidence="9" id="KW-0808">Transferase</keyword>
<feature type="transmembrane region" description="Helical" evidence="7">
    <location>
        <begin position="126"/>
        <end position="144"/>
    </location>
</feature>
<feature type="transmembrane region" description="Helical" evidence="7">
    <location>
        <begin position="156"/>
        <end position="175"/>
    </location>
</feature>
<evidence type="ECO:0000256" key="5">
    <source>
        <dbReference type="ARBA" id="ARBA00022989"/>
    </source>
</evidence>
<dbReference type="PANTHER" id="PTHR40074">
    <property type="entry name" value="O-ACETYLTRANSFERASE WECH"/>
    <property type="match status" value="1"/>
</dbReference>
<feature type="transmembrane region" description="Helical" evidence="7">
    <location>
        <begin position="82"/>
        <end position="99"/>
    </location>
</feature>
<feature type="transmembrane region" description="Helical" evidence="7">
    <location>
        <begin position="206"/>
        <end position="227"/>
    </location>
</feature>
<sequence>MQKPIPYLVTLRILATFLVILIHASTGYLNQFNATSLEWNYANVLNSMSRFSVPLFLMISGALLLNKQEDSLVFYRKRMTRILWPFLFWIAVYLLYYFYRYTNFEVLPAQRVIEISIDKILHGPSAHLWFLYMILGVYLAIPFLRILVQHASHRDLYILLGLWAASLLIMNKSYASYMPKIDLTFFSGYLGYTLLGYLLANREWRISTPVLIISILLLILFNTLGTWQYSASINKFSPAFYGYLGPNNAVLASLVFLLCKRLCVQPPSSWLQTLDNHSFGIYLVHIIVLNYVHPLVNLPIFYKIPIATLVTFIGSFVATYLIRKIPYGSVISG</sequence>
<feature type="transmembrane region" description="Helical" evidence="7">
    <location>
        <begin position="239"/>
        <end position="259"/>
    </location>
</feature>
<dbReference type="EMBL" id="JBHUPB010000006">
    <property type="protein sequence ID" value="MFD2967415.1"/>
    <property type="molecule type" value="Genomic_DNA"/>
</dbReference>
<keyword evidence="6 7" id="KW-0472">Membrane</keyword>
<dbReference type="PANTHER" id="PTHR40074:SF2">
    <property type="entry name" value="O-ACETYLTRANSFERASE WECH"/>
    <property type="match status" value="1"/>
</dbReference>
<keyword evidence="3" id="KW-1003">Cell membrane</keyword>
<reference evidence="10" key="1">
    <citation type="journal article" date="2019" name="Int. J. Syst. Evol. Microbiol.">
        <title>The Global Catalogue of Microorganisms (GCM) 10K type strain sequencing project: providing services to taxonomists for standard genome sequencing and annotation.</title>
        <authorList>
            <consortium name="The Broad Institute Genomics Platform"/>
            <consortium name="The Broad Institute Genome Sequencing Center for Infectious Disease"/>
            <person name="Wu L."/>
            <person name="Ma J."/>
        </authorList>
    </citation>
    <scope>NUCLEOTIDE SEQUENCE [LARGE SCALE GENOMIC DNA]</scope>
    <source>
        <strain evidence="10">KCTC 22814</strain>
    </source>
</reference>
<feature type="transmembrane region" description="Helical" evidence="7">
    <location>
        <begin position="7"/>
        <end position="28"/>
    </location>
</feature>
<evidence type="ECO:0000313" key="10">
    <source>
        <dbReference type="Proteomes" id="UP001597525"/>
    </source>
</evidence>
<feature type="domain" description="Acyltransferase 3" evidence="8">
    <location>
        <begin position="7"/>
        <end position="319"/>
    </location>
</feature>
<keyword evidence="10" id="KW-1185">Reference proteome</keyword>
<feature type="transmembrane region" description="Helical" evidence="7">
    <location>
        <begin position="181"/>
        <end position="199"/>
    </location>
</feature>
<dbReference type="Proteomes" id="UP001597525">
    <property type="component" value="Unassembled WGS sequence"/>
</dbReference>
<gene>
    <name evidence="9" type="ORF">ACFS7Y_08450</name>
</gene>
<evidence type="ECO:0000313" key="9">
    <source>
        <dbReference type="EMBL" id="MFD2967415.1"/>
    </source>
</evidence>
<dbReference type="RefSeq" id="WP_320186230.1">
    <property type="nucleotide sequence ID" value="NZ_CP138332.1"/>
</dbReference>
<comment type="caution">
    <text evidence="9">The sequence shown here is derived from an EMBL/GenBank/DDBJ whole genome shotgun (WGS) entry which is preliminary data.</text>
</comment>
<feature type="transmembrane region" description="Helical" evidence="7">
    <location>
        <begin position="279"/>
        <end position="296"/>
    </location>
</feature>
<evidence type="ECO:0000256" key="2">
    <source>
        <dbReference type="ARBA" id="ARBA00007400"/>
    </source>
</evidence>
<comment type="similarity">
    <text evidence="2">Belongs to the acyltransferase 3 family.</text>
</comment>
<proteinExistence type="inferred from homology"/>
<evidence type="ECO:0000256" key="3">
    <source>
        <dbReference type="ARBA" id="ARBA00022475"/>
    </source>
</evidence>
<comment type="subcellular location">
    <subcellularLocation>
        <location evidence="1">Cell membrane</location>
        <topology evidence="1">Multi-pass membrane protein</topology>
    </subcellularLocation>
</comment>
<evidence type="ECO:0000256" key="7">
    <source>
        <dbReference type="SAM" id="Phobius"/>
    </source>
</evidence>
<organism evidence="9 10">
    <name type="scientific">Sphingobacterium bambusae</name>
    <dbReference type="NCBI Taxonomy" id="662858"/>
    <lineage>
        <taxon>Bacteria</taxon>
        <taxon>Pseudomonadati</taxon>
        <taxon>Bacteroidota</taxon>
        <taxon>Sphingobacteriia</taxon>
        <taxon>Sphingobacteriales</taxon>
        <taxon>Sphingobacteriaceae</taxon>
        <taxon>Sphingobacterium</taxon>
    </lineage>
</organism>
<keyword evidence="9" id="KW-0012">Acyltransferase</keyword>
<accession>A0ABW6BF99</accession>
<dbReference type="Pfam" id="PF01757">
    <property type="entry name" value="Acyl_transf_3"/>
    <property type="match status" value="1"/>
</dbReference>
<evidence type="ECO:0000256" key="4">
    <source>
        <dbReference type="ARBA" id="ARBA00022692"/>
    </source>
</evidence>
<name>A0ABW6BF99_9SPHI</name>
<feature type="transmembrane region" description="Helical" evidence="7">
    <location>
        <begin position="302"/>
        <end position="322"/>
    </location>
</feature>
<dbReference type="InterPro" id="IPR002656">
    <property type="entry name" value="Acyl_transf_3_dom"/>
</dbReference>